<proteinExistence type="predicted"/>
<accession>A0A164LM55</accession>
<dbReference type="EMBL" id="LJKE01000096">
    <property type="protein sequence ID" value="KZD56497.1"/>
    <property type="molecule type" value="Genomic_DNA"/>
</dbReference>
<sequence length="39" mass="4534">MNRFSYISLVRITEKNTSKSSASVFLCLDKYAVKQVKMF</sequence>
<comment type="caution">
    <text evidence="1">The sequence shown here is derived from an EMBL/GenBank/DDBJ whole genome shotgun (WGS) entry which is preliminary data.</text>
</comment>
<reference evidence="1 2" key="1">
    <citation type="submission" date="2015-09" db="EMBL/GenBank/DDBJ databases">
        <title>Bacillus cereus food isolates.</title>
        <authorList>
            <person name="Boekhorst J."/>
        </authorList>
    </citation>
    <scope>NUCLEOTIDE SEQUENCE [LARGE SCALE GENOMIC DNA]</scope>
    <source>
        <strain evidence="1 2">B4088</strain>
    </source>
</reference>
<dbReference type="Proteomes" id="UP000076482">
    <property type="component" value="Unassembled WGS sequence"/>
</dbReference>
<evidence type="ECO:0000313" key="2">
    <source>
        <dbReference type="Proteomes" id="UP000076482"/>
    </source>
</evidence>
<dbReference type="AlphaFoldDB" id="A0A164LM55"/>
<organism evidence="1 2">
    <name type="scientific">Bacillus cereus</name>
    <dbReference type="NCBI Taxonomy" id="1396"/>
    <lineage>
        <taxon>Bacteria</taxon>
        <taxon>Bacillati</taxon>
        <taxon>Bacillota</taxon>
        <taxon>Bacilli</taxon>
        <taxon>Bacillales</taxon>
        <taxon>Bacillaceae</taxon>
        <taxon>Bacillus</taxon>
        <taxon>Bacillus cereus group</taxon>
    </lineage>
</organism>
<protein>
    <submittedName>
        <fullName evidence="1">Uncharacterized protein</fullName>
    </submittedName>
</protein>
<evidence type="ECO:0000313" key="1">
    <source>
        <dbReference type="EMBL" id="KZD56497.1"/>
    </source>
</evidence>
<gene>
    <name evidence="1" type="ORF">B4088_5125</name>
</gene>
<dbReference type="PATRIC" id="fig|1396.432.peg.1448"/>
<name>A0A164LM55_BACCE</name>